<protein>
    <submittedName>
        <fullName evidence="3">Uncharacterized protein</fullName>
    </submittedName>
</protein>
<evidence type="ECO:0000256" key="1">
    <source>
        <dbReference type="SAM" id="MobiDB-lite"/>
    </source>
</evidence>
<feature type="chain" id="PRO_5039899405" evidence="2">
    <location>
        <begin position="21"/>
        <end position="531"/>
    </location>
</feature>
<dbReference type="KEGG" id="alkq:M9189_08710"/>
<feature type="compositionally biased region" description="Polar residues" evidence="1">
    <location>
        <begin position="368"/>
        <end position="436"/>
    </location>
</feature>
<keyword evidence="2" id="KW-0732">Signal</keyword>
<feature type="compositionally biased region" description="Polar residues" evidence="1">
    <location>
        <begin position="338"/>
        <end position="354"/>
    </location>
</feature>
<feature type="compositionally biased region" description="Gly residues" evidence="1">
    <location>
        <begin position="510"/>
        <end position="521"/>
    </location>
</feature>
<gene>
    <name evidence="3" type="ORF">M9189_08710</name>
</gene>
<keyword evidence="4" id="KW-1185">Reference proteome</keyword>
<feature type="compositionally biased region" description="Basic and acidic residues" evidence="1">
    <location>
        <begin position="274"/>
        <end position="288"/>
    </location>
</feature>
<name>A0A9J6ZN56_9BACT</name>
<feature type="compositionally biased region" description="Basic and acidic residues" evidence="1">
    <location>
        <begin position="298"/>
        <end position="312"/>
    </location>
</feature>
<evidence type="ECO:0000313" key="3">
    <source>
        <dbReference type="EMBL" id="URW78935.1"/>
    </source>
</evidence>
<dbReference type="PROSITE" id="PS51257">
    <property type="entry name" value="PROKAR_LIPOPROTEIN"/>
    <property type="match status" value="1"/>
</dbReference>
<dbReference type="RefSeq" id="WP_250722409.1">
    <property type="nucleotide sequence ID" value="NZ_CP098400.1"/>
</dbReference>
<accession>A0A9J6ZN56</accession>
<feature type="region of interest" description="Disordered" evidence="1">
    <location>
        <begin position="263"/>
        <end position="531"/>
    </location>
</feature>
<evidence type="ECO:0000256" key="2">
    <source>
        <dbReference type="SAM" id="SignalP"/>
    </source>
</evidence>
<organism evidence="3 4">
    <name type="scientific">Xiashengella succiniciproducens</name>
    <dbReference type="NCBI Taxonomy" id="2949635"/>
    <lineage>
        <taxon>Bacteria</taxon>
        <taxon>Pseudomonadati</taxon>
        <taxon>Bacteroidota</taxon>
        <taxon>Bacteroidia</taxon>
        <taxon>Marinilabiliales</taxon>
        <taxon>Marinilabiliaceae</taxon>
        <taxon>Xiashengella</taxon>
    </lineage>
</organism>
<evidence type="ECO:0000313" key="4">
    <source>
        <dbReference type="Proteomes" id="UP001056426"/>
    </source>
</evidence>
<feature type="compositionally biased region" description="Low complexity" evidence="1">
    <location>
        <begin position="439"/>
        <end position="468"/>
    </location>
</feature>
<proteinExistence type="predicted"/>
<feature type="compositionally biased region" description="Low complexity" evidence="1">
    <location>
        <begin position="355"/>
        <end position="367"/>
    </location>
</feature>
<feature type="signal peptide" evidence="2">
    <location>
        <begin position="1"/>
        <end position="20"/>
    </location>
</feature>
<dbReference type="Proteomes" id="UP001056426">
    <property type="component" value="Chromosome"/>
</dbReference>
<reference evidence="3" key="2">
    <citation type="submission" date="2022-06" db="EMBL/GenBank/DDBJ databases">
        <title>Xiashengella guii gen. nov. sp. nov., a bacterium isolated form anaerobic digestion tank.</title>
        <authorList>
            <person name="Huang H."/>
        </authorList>
    </citation>
    <scope>NUCLEOTIDE SEQUENCE</scope>
    <source>
        <strain evidence="3">Ai-910</strain>
    </source>
</reference>
<feature type="compositionally biased region" description="Basic and acidic residues" evidence="1">
    <location>
        <begin position="324"/>
        <end position="333"/>
    </location>
</feature>
<reference evidence="3" key="1">
    <citation type="submission" date="2022-05" db="EMBL/GenBank/DDBJ databases">
        <authorList>
            <person name="Sun X."/>
        </authorList>
    </citation>
    <scope>NUCLEOTIDE SEQUENCE</scope>
    <source>
        <strain evidence="3">Ai-910</strain>
    </source>
</reference>
<sequence>MKARLVLSAMSLLMLIGACGTGRVAGPGVYYDDVYYVPGQSRENNYDAFDPVPTLTREEQKAESRALAAQQREYERNRGAYYEDTRDFSQIQNEYASVLKDENIQNTDTLIYYNDETGYWVNGFNGSDFDRSYAERLIRFHGPAIRIPYYSPLYSEIVYFNSYDWNVYVDGHYAYAVPTWTNRWYDYYYFDRFHYGTYYTYGNYPYAFYGWGSPFSRWSFGLHGYYNGFYSRYDFYDPWYYYSKLYYKPNYYFRPGNYVSGPRKDSNIATRPSTTDERGLRGETRTQGDIRSTTPRSLRNDEPRSLRSEADGSLRSGSTVTDAGARRASEEAASRGGQSTVKSGQTTGSESGQATPTRRSYTTPTYSQGDNTSRPVYNRASYTRVSNAPRPAQTTGTVQSGTEGSTRSVQQSSTTIGTPRTATQPSATPKSGSTAVYQRGSSTSAPSRSSSGSSYSTPSRSSSSYSGSRSGGSSSGGSYSAPSRSSSSGSSSGSSYSTPSRSSSSYSGSRSGGSSSGGSSSGGATRSGGRR</sequence>
<feature type="compositionally biased region" description="Low complexity" evidence="1">
    <location>
        <begin position="476"/>
        <end position="509"/>
    </location>
</feature>
<dbReference type="AlphaFoldDB" id="A0A9J6ZN56"/>
<dbReference type="EMBL" id="CP098400">
    <property type="protein sequence ID" value="URW78935.1"/>
    <property type="molecule type" value="Genomic_DNA"/>
</dbReference>